<dbReference type="AlphaFoldDB" id="A0A0B2UWC9"/>
<comment type="caution">
    <text evidence="1">The sequence shown here is derived from an EMBL/GenBank/DDBJ whole genome shotgun (WGS) entry which is preliminary data.</text>
</comment>
<organism evidence="1 2">
    <name type="scientific">Toxocara canis</name>
    <name type="common">Canine roundworm</name>
    <dbReference type="NCBI Taxonomy" id="6265"/>
    <lineage>
        <taxon>Eukaryota</taxon>
        <taxon>Metazoa</taxon>
        <taxon>Ecdysozoa</taxon>
        <taxon>Nematoda</taxon>
        <taxon>Chromadorea</taxon>
        <taxon>Rhabditida</taxon>
        <taxon>Spirurina</taxon>
        <taxon>Ascaridomorpha</taxon>
        <taxon>Ascaridoidea</taxon>
        <taxon>Toxocaridae</taxon>
        <taxon>Toxocara</taxon>
    </lineage>
</organism>
<proteinExistence type="predicted"/>
<reference evidence="1 2" key="1">
    <citation type="submission" date="2014-11" db="EMBL/GenBank/DDBJ databases">
        <title>Genetic blueprint of the zoonotic pathogen Toxocara canis.</title>
        <authorList>
            <person name="Zhu X.-Q."/>
            <person name="Korhonen P.K."/>
            <person name="Cai H."/>
            <person name="Young N.D."/>
            <person name="Nejsum P."/>
            <person name="von Samson-Himmelstjerna G."/>
            <person name="Boag P.R."/>
            <person name="Tan P."/>
            <person name="Li Q."/>
            <person name="Min J."/>
            <person name="Yang Y."/>
            <person name="Wang X."/>
            <person name="Fang X."/>
            <person name="Hall R.S."/>
            <person name="Hofmann A."/>
            <person name="Sternberg P.W."/>
            <person name="Jex A.R."/>
            <person name="Gasser R.B."/>
        </authorList>
    </citation>
    <scope>NUCLEOTIDE SEQUENCE [LARGE SCALE GENOMIC DNA]</scope>
    <source>
        <strain evidence="1">PN_DK_2014</strain>
    </source>
</reference>
<evidence type="ECO:0000313" key="1">
    <source>
        <dbReference type="EMBL" id="KHN73417.1"/>
    </source>
</evidence>
<accession>A0A0B2UWC9</accession>
<dbReference type="Proteomes" id="UP000031036">
    <property type="component" value="Unassembled WGS sequence"/>
</dbReference>
<sequence>MGLLIATVGDFRKRSVKVEWPILVCPGRHSHVSSLFAPDSGSLFQLLSVSICASRKRSVKVEWPILVCPGRHSHVSSLFAPDSGSLFQLLSVSICASRLLFFTDSAVGERILIRRLVRAVGSAKVQIFMVCECHMKAAIRIGGSAKNDYRGGYASRLL</sequence>
<evidence type="ECO:0000313" key="2">
    <source>
        <dbReference type="Proteomes" id="UP000031036"/>
    </source>
</evidence>
<name>A0A0B2UWC9_TOXCA</name>
<protein>
    <submittedName>
        <fullName evidence="1">Uncharacterized protein</fullName>
    </submittedName>
</protein>
<gene>
    <name evidence="1" type="ORF">Tcan_03032</name>
</gene>
<dbReference type="EMBL" id="JPKZ01003110">
    <property type="protein sequence ID" value="KHN73417.1"/>
    <property type="molecule type" value="Genomic_DNA"/>
</dbReference>
<keyword evidence="2" id="KW-1185">Reference proteome</keyword>